<feature type="transmembrane region" description="Helical" evidence="1">
    <location>
        <begin position="38"/>
        <end position="63"/>
    </location>
</feature>
<feature type="transmembrane region" description="Helical" evidence="1">
    <location>
        <begin position="135"/>
        <end position="155"/>
    </location>
</feature>
<reference evidence="3" key="1">
    <citation type="journal article" date="2019" name="Int. J. Syst. Evol. Microbiol.">
        <title>The Global Catalogue of Microorganisms (GCM) 10K type strain sequencing project: providing services to taxonomists for standard genome sequencing and annotation.</title>
        <authorList>
            <consortium name="The Broad Institute Genomics Platform"/>
            <consortium name="The Broad Institute Genome Sequencing Center for Infectious Disease"/>
            <person name="Wu L."/>
            <person name="Ma J."/>
        </authorList>
    </citation>
    <scope>NUCLEOTIDE SEQUENCE [LARGE SCALE GENOMIC DNA]</scope>
    <source>
        <strain evidence="3">JCM 18423</strain>
    </source>
</reference>
<gene>
    <name evidence="2" type="ORF">GCM10023337_04210</name>
</gene>
<evidence type="ECO:0000313" key="2">
    <source>
        <dbReference type="EMBL" id="GAA5085467.1"/>
    </source>
</evidence>
<organism evidence="2 3">
    <name type="scientific">Paenalcaligenes hermetiae</name>
    <dbReference type="NCBI Taxonomy" id="1157987"/>
    <lineage>
        <taxon>Bacteria</taxon>
        <taxon>Pseudomonadati</taxon>
        <taxon>Pseudomonadota</taxon>
        <taxon>Betaproteobacteria</taxon>
        <taxon>Burkholderiales</taxon>
        <taxon>Alcaligenaceae</taxon>
        <taxon>Paenalcaligenes</taxon>
    </lineage>
</organism>
<proteinExistence type="predicted"/>
<keyword evidence="3" id="KW-1185">Reference proteome</keyword>
<keyword evidence="1" id="KW-1133">Transmembrane helix</keyword>
<protein>
    <submittedName>
        <fullName evidence="2">Uncharacterized protein</fullName>
    </submittedName>
</protein>
<feature type="transmembrane region" description="Helical" evidence="1">
    <location>
        <begin position="75"/>
        <end position="97"/>
    </location>
</feature>
<keyword evidence="1" id="KW-0812">Transmembrane</keyword>
<evidence type="ECO:0000313" key="3">
    <source>
        <dbReference type="Proteomes" id="UP001500227"/>
    </source>
</evidence>
<name>A0ABP9LU08_9BURK</name>
<keyword evidence="1" id="KW-0472">Membrane</keyword>
<sequence length="164" mass="18399">MTSTPRPLATLLRQLICVIYFIGGIVGLYVLLPRLGLFTSSLLAITLFALMVFQNIVAIYGSILFWKNQIKGGQWLYWLSWTSVPVFTSTMISYHSIIGLGVVPLMRLEPGNYGMDIVFRFGYAGALKWFPTLDIFQLGINLVPLLFIAIISQLININAHIDNN</sequence>
<feature type="transmembrane region" description="Helical" evidence="1">
    <location>
        <begin position="12"/>
        <end position="32"/>
    </location>
</feature>
<dbReference type="EMBL" id="BAABKD010000002">
    <property type="protein sequence ID" value="GAA5085467.1"/>
    <property type="molecule type" value="Genomic_DNA"/>
</dbReference>
<accession>A0ABP9LU08</accession>
<dbReference type="Proteomes" id="UP001500227">
    <property type="component" value="Unassembled WGS sequence"/>
</dbReference>
<dbReference type="RefSeq" id="WP_260649520.1">
    <property type="nucleotide sequence ID" value="NZ_BAABKD010000002.1"/>
</dbReference>
<comment type="caution">
    <text evidence="2">The sequence shown here is derived from an EMBL/GenBank/DDBJ whole genome shotgun (WGS) entry which is preliminary data.</text>
</comment>
<evidence type="ECO:0000256" key="1">
    <source>
        <dbReference type="SAM" id="Phobius"/>
    </source>
</evidence>